<name>A0A9P0LEI8_ACAOB</name>
<organism evidence="1 2">
    <name type="scientific">Acanthoscelides obtectus</name>
    <name type="common">Bean weevil</name>
    <name type="synonym">Bruchus obtectus</name>
    <dbReference type="NCBI Taxonomy" id="200917"/>
    <lineage>
        <taxon>Eukaryota</taxon>
        <taxon>Metazoa</taxon>
        <taxon>Ecdysozoa</taxon>
        <taxon>Arthropoda</taxon>
        <taxon>Hexapoda</taxon>
        <taxon>Insecta</taxon>
        <taxon>Pterygota</taxon>
        <taxon>Neoptera</taxon>
        <taxon>Endopterygota</taxon>
        <taxon>Coleoptera</taxon>
        <taxon>Polyphaga</taxon>
        <taxon>Cucujiformia</taxon>
        <taxon>Chrysomeloidea</taxon>
        <taxon>Chrysomelidae</taxon>
        <taxon>Bruchinae</taxon>
        <taxon>Bruchini</taxon>
        <taxon>Acanthoscelides</taxon>
    </lineage>
</organism>
<dbReference type="Proteomes" id="UP001152888">
    <property type="component" value="Unassembled WGS sequence"/>
</dbReference>
<dbReference type="EMBL" id="CAKOFQ010007070">
    <property type="protein sequence ID" value="CAH1989707.1"/>
    <property type="molecule type" value="Genomic_DNA"/>
</dbReference>
<sequence length="213" mass="24211">YNLKDVPKFIHGCGFKVKRIHCCNGTFVVGALIIMEWSQMREKRLHVHINLEDLQILQSEDIRQSFERSKLLELVILCHYKRDYLDGFSDWTIGRQQRNKNPANNNGRAITLLHRIGRSTTGSLPTSFPRSSSPIIRSILDTALTFCLPTSVKILQGREAGQMSKEQLTLGYSLNKTVTHNTLNIKYHCHTYKYSAVCGLDSHSTSSPFKDSG</sequence>
<gene>
    <name evidence="1" type="ORF">ACAOBT_LOCUS19194</name>
</gene>
<evidence type="ECO:0000313" key="2">
    <source>
        <dbReference type="Proteomes" id="UP001152888"/>
    </source>
</evidence>
<reference evidence="1" key="1">
    <citation type="submission" date="2022-03" db="EMBL/GenBank/DDBJ databases">
        <authorList>
            <person name="Sayadi A."/>
        </authorList>
    </citation>
    <scope>NUCLEOTIDE SEQUENCE</scope>
</reference>
<comment type="caution">
    <text evidence="1">The sequence shown here is derived from an EMBL/GenBank/DDBJ whole genome shotgun (WGS) entry which is preliminary data.</text>
</comment>
<feature type="non-terminal residue" evidence="1">
    <location>
        <position position="1"/>
    </location>
</feature>
<evidence type="ECO:0000313" key="1">
    <source>
        <dbReference type="EMBL" id="CAH1989707.1"/>
    </source>
</evidence>
<proteinExistence type="predicted"/>
<dbReference type="AlphaFoldDB" id="A0A9P0LEI8"/>
<keyword evidence="2" id="KW-1185">Reference proteome</keyword>
<accession>A0A9P0LEI8</accession>
<protein>
    <submittedName>
        <fullName evidence="1">Uncharacterized protein</fullName>
    </submittedName>
</protein>